<accession>A0A4Q4KQM7</accession>
<gene>
    <name evidence="2" type="ORF">ERX46_02080</name>
</gene>
<reference evidence="2 3" key="1">
    <citation type="submission" date="2019-02" db="EMBL/GenBank/DDBJ databases">
        <title>Genome sequence of the sea-ice species Brumimicrobium glaciale.</title>
        <authorList>
            <person name="Bowman J.P."/>
        </authorList>
    </citation>
    <scope>NUCLEOTIDE SEQUENCE [LARGE SCALE GENOMIC DNA]</scope>
    <source>
        <strain evidence="2 3">IC156</strain>
    </source>
</reference>
<dbReference type="Proteomes" id="UP000293952">
    <property type="component" value="Unassembled WGS sequence"/>
</dbReference>
<dbReference type="InterPro" id="IPR046687">
    <property type="entry name" value="DUF6557"/>
</dbReference>
<evidence type="ECO:0000313" key="2">
    <source>
        <dbReference type="EMBL" id="RYM35806.1"/>
    </source>
</evidence>
<feature type="region of interest" description="Disordered" evidence="1">
    <location>
        <begin position="149"/>
        <end position="180"/>
    </location>
</feature>
<comment type="caution">
    <text evidence="2">The sequence shown here is derived from an EMBL/GenBank/DDBJ whole genome shotgun (WGS) entry which is preliminary data.</text>
</comment>
<name>A0A4Q4KQM7_9FLAO</name>
<feature type="compositionally biased region" description="Acidic residues" evidence="1">
    <location>
        <begin position="167"/>
        <end position="180"/>
    </location>
</feature>
<dbReference type="RefSeq" id="WP_130092172.1">
    <property type="nucleotide sequence ID" value="NZ_SETE01000001.1"/>
</dbReference>
<organism evidence="2 3">
    <name type="scientific">Brumimicrobium glaciale</name>
    <dbReference type="NCBI Taxonomy" id="200475"/>
    <lineage>
        <taxon>Bacteria</taxon>
        <taxon>Pseudomonadati</taxon>
        <taxon>Bacteroidota</taxon>
        <taxon>Flavobacteriia</taxon>
        <taxon>Flavobacteriales</taxon>
        <taxon>Crocinitomicaceae</taxon>
        <taxon>Brumimicrobium</taxon>
    </lineage>
</organism>
<keyword evidence="3" id="KW-1185">Reference proteome</keyword>
<dbReference type="Pfam" id="PF20194">
    <property type="entry name" value="DUF6557"/>
    <property type="match status" value="1"/>
</dbReference>
<dbReference type="OrthoDB" id="1823576at2"/>
<dbReference type="EMBL" id="SETE01000001">
    <property type="protein sequence ID" value="RYM35806.1"/>
    <property type="molecule type" value="Genomic_DNA"/>
</dbReference>
<evidence type="ECO:0000313" key="3">
    <source>
        <dbReference type="Proteomes" id="UP000293952"/>
    </source>
</evidence>
<proteinExistence type="predicted"/>
<evidence type="ECO:0000256" key="1">
    <source>
        <dbReference type="SAM" id="MobiDB-lite"/>
    </source>
</evidence>
<sequence length="180" mass="21217">MTLKDLIQSNSWLSIETILLKLYPGEEVNRFAYLDVFEELLYMNPEDAEIEIVVANQTDDFDGEEYVDVSGSYKNPKNEEEEFSQALEFTPWNEWLGMEISQESLHHFTELEVIAHCLFEMTFIGFEEEVIQEEMESIQSSMEDYLNMPEEEKEENTISFEDIFKDLDDEEETEEGESKE</sequence>
<protein>
    <submittedName>
        <fullName evidence="2">Uncharacterized protein</fullName>
    </submittedName>
</protein>
<dbReference type="AlphaFoldDB" id="A0A4Q4KQM7"/>